<gene>
    <name evidence="2" type="ORF">9.t00007</name>
</gene>
<organism evidence="2">
    <name type="scientific">Asparagus officinalis</name>
    <name type="common">Garden asparagus</name>
    <dbReference type="NCBI Taxonomy" id="4686"/>
    <lineage>
        <taxon>Eukaryota</taxon>
        <taxon>Viridiplantae</taxon>
        <taxon>Streptophyta</taxon>
        <taxon>Embryophyta</taxon>
        <taxon>Tracheophyta</taxon>
        <taxon>Spermatophyta</taxon>
        <taxon>Magnoliopsida</taxon>
        <taxon>Liliopsida</taxon>
        <taxon>Asparagales</taxon>
        <taxon>Asparagaceae</taxon>
        <taxon>Asparagoideae</taxon>
        <taxon>Asparagus</taxon>
    </lineage>
</organism>
<protein>
    <submittedName>
        <fullName evidence="2">Uncharacterized protein</fullName>
    </submittedName>
</protein>
<proteinExistence type="predicted"/>
<accession>Q2XNS8</accession>
<dbReference type="AlphaFoldDB" id="Q2XNS8"/>
<name>Q2XNS8_ASPOF</name>
<evidence type="ECO:0000313" key="2">
    <source>
        <dbReference type="EMBL" id="ABB55344.1"/>
    </source>
</evidence>
<sequence length="155" mass="17051">METPQGVSARPRHPRASQRGRDTLGVSRRQFPKLFKGNSLEGANEQSSQIRGCIPFDMVGSGNSLVLELTSIGDSAHSQSLFLHQRKIPGYGLLAISLMVSERLVSESSELGPEAFLLSITLIVTPGYSVAREFFLYDRRCWLGKATFVGISRSH</sequence>
<evidence type="ECO:0000256" key="1">
    <source>
        <dbReference type="SAM" id="MobiDB-lite"/>
    </source>
</evidence>
<reference evidence="2" key="1">
    <citation type="submission" date="2006-04" db="EMBL/GenBank/DDBJ databases">
        <title>Comparative Sequence and Genetic Analyses of the Asparagus, Onion, and Rice Genomes Reveal Similar Structures, But No Microsynteny.</title>
        <authorList>
            <person name="Jernej J."/>
            <person name="Suzuki G."/>
            <person name="McCallum J."/>
            <person name="Cheung F."/>
            <person name="Arbogast T."/>
            <person name="Tallon L.J."/>
            <person name="Smith S."/>
            <person name="Utterback T."/>
            <person name="Havey M.J."/>
            <person name="Town C.D."/>
        </authorList>
    </citation>
    <scope>NUCLEOTIDE SEQUENCE</scope>
</reference>
<dbReference type="EMBL" id="AC183411">
    <property type="protein sequence ID" value="ABB55344.1"/>
    <property type="molecule type" value="Genomic_DNA"/>
</dbReference>
<feature type="region of interest" description="Disordered" evidence="1">
    <location>
        <begin position="1"/>
        <end position="23"/>
    </location>
</feature>